<evidence type="ECO:0000256" key="1">
    <source>
        <dbReference type="SAM" id="Phobius"/>
    </source>
</evidence>
<keyword evidence="1" id="KW-0812">Transmembrane</keyword>
<sequence length="223" mass="24828">MDVESQKSARPRGRCLDVFLVGSIVLLFLVVATVVVMGTLALVELRSEIGVKPSVVDMQGTSETHHGVPLSMPAYKMQNLAYLQLTSAKLENSTMSWSQVKHGLESSVGDLYEYNLHQHTLQTKQGSFYFLYLDLQLICTANCRRGILVVQIASHGDEKLTCQVELPEWSVSNPVTTVTRKCWRVTRLDPESRLIGHMVVQEAQDTFWKLDVNGSGMGVFLVG</sequence>
<name>A0A1S3QIC9_SALSA</name>
<dbReference type="Proteomes" id="UP001652741">
    <property type="component" value="Chromosome ssa12"/>
</dbReference>
<dbReference type="AlphaFoldDB" id="A0A1S3QIC9"/>
<keyword evidence="1" id="KW-0472">Membrane</keyword>
<evidence type="ECO:0000313" key="3">
    <source>
        <dbReference type="RefSeq" id="XP_014039542.1"/>
    </source>
</evidence>
<organism evidence="2 3">
    <name type="scientific">Salmo salar</name>
    <name type="common">Atlantic salmon</name>
    <dbReference type="NCBI Taxonomy" id="8030"/>
    <lineage>
        <taxon>Eukaryota</taxon>
        <taxon>Metazoa</taxon>
        <taxon>Chordata</taxon>
        <taxon>Craniata</taxon>
        <taxon>Vertebrata</taxon>
        <taxon>Euteleostomi</taxon>
        <taxon>Actinopterygii</taxon>
        <taxon>Neopterygii</taxon>
        <taxon>Teleostei</taxon>
        <taxon>Protacanthopterygii</taxon>
        <taxon>Salmoniformes</taxon>
        <taxon>Salmonidae</taxon>
        <taxon>Salmoninae</taxon>
        <taxon>Salmo</taxon>
    </lineage>
</organism>
<feature type="transmembrane region" description="Helical" evidence="1">
    <location>
        <begin position="20"/>
        <end position="43"/>
    </location>
</feature>
<evidence type="ECO:0000313" key="2">
    <source>
        <dbReference type="Proteomes" id="UP001652741"/>
    </source>
</evidence>
<reference evidence="3" key="1">
    <citation type="submission" date="2025-08" db="UniProtKB">
        <authorList>
            <consortium name="RefSeq"/>
        </authorList>
    </citation>
    <scope>IDENTIFICATION</scope>
</reference>
<dbReference type="Gene3D" id="2.60.120.40">
    <property type="match status" value="1"/>
</dbReference>
<dbReference type="GeneID" id="106592740"/>
<accession>A0A1S3QIC9</accession>
<keyword evidence="1" id="KW-1133">Transmembrane helix</keyword>
<dbReference type="OrthoDB" id="9899228at2759"/>
<dbReference type="InterPro" id="IPR008983">
    <property type="entry name" value="Tumour_necrosis_fac-like_dom"/>
</dbReference>
<protein>
    <recommendedName>
        <fullName evidence="4">TNF family profile domain-containing protein</fullName>
    </recommendedName>
</protein>
<keyword evidence="2" id="KW-1185">Reference proteome</keyword>
<dbReference type="KEGG" id="sasa:106592740"/>
<proteinExistence type="predicted"/>
<evidence type="ECO:0008006" key="4">
    <source>
        <dbReference type="Google" id="ProtNLM"/>
    </source>
</evidence>
<dbReference type="RefSeq" id="XP_014039542.1">
    <property type="nucleotide sequence ID" value="XM_014184067.2"/>
</dbReference>
<gene>
    <name evidence="3" type="primary">LOC106592740</name>
</gene>